<proteinExistence type="predicted"/>
<evidence type="ECO:0000313" key="3">
    <source>
        <dbReference type="Proteomes" id="UP000694308"/>
    </source>
</evidence>
<name>A0A949X465_9CLOT</name>
<gene>
    <name evidence="2" type="ORF">I6U48_23760</name>
</gene>
<evidence type="ECO:0000259" key="1">
    <source>
        <dbReference type="Pfam" id="PF05076"/>
    </source>
</evidence>
<evidence type="ECO:0000313" key="2">
    <source>
        <dbReference type="EMBL" id="MBV7275914.1"/>
    </source>
</evidence>
<protein>
    <submittedName>
        <fullName evidence="2">Suppressor of fused domain protein</fullName>
    </submittedName>
</protein>
<keyword evidence="3" id="KW-1185">Reference proteome</keyword>
<dbReference type="AlphaFoldDB" id="A0A949X465"/>
<dbReference type="Pfam" id="PF05076">
    <property type="entry name" value="SUFU"/>
    <property type="match status" value="1"/>
</dbReference>
<organism evidence="2 3">
    <name type="scientific">Clostridium thailandense</name>
    <dbReference type="NCBI Taxonomy" id="2794346"/>
    <lineage>
        <taxon>Bacteria</taxon>
        <taxon>Bacillati</taxon>
        <taxon>Bacillota</taxon>
        <taxon>Clostridia</taxon>
        <taxon>Eubacteriales</taxon>
        <taxon>Clostridiaceae</taxon>
        <taxon>Clostridium</taxon>
    </lineage>
</organism>
<dbReference type="RefSeq" id="WP_218322961.1">
    <property type="nucleotide sequence ID" value="NZ_JAEEGC010000140.1"/>
</dbReference>
<dbReference type="Proteomes" id="UP000694308">
    <property type="component" value="Unassembled WGS sequence"/>
</dbReference>
<feature type="domain" description="Suppressor of fused-like" evidence="1">
    <location>
        <begin position="149"/>
        <end position="303"/>
    </location>
</feature>
<reference evidence="2" key="1">
    <citation type="submission" date="2020-12" db="EMBL/GenBank/DDBJ databases">
        <title>Clostridium thailandense sp. nov., a novel acetogenic bacterium isolated from peat land soil in Thailand.</title>
        <authorList>
            <person name="Chaikitkaew S."/>
            <person name="Birkeland N.K."/>
        </authorList>
    </citation>
    <scope>NUCLEOTIDE SEQUENCE</scope>
    <source>
        <strain evidence="2">PL3</strain>
    </source>
</reference>
<dbReference type="InterPro" id="IPR020941">
    <property type="entry name" value="SUFU-like_domain"/>
</dbReference>
<sequence>MFFLDRVSALRIVLEKSPYFEYLYRNAKQIGFKFEKECELLTLDYEKESVNIKTFDSGKKLEPELWVELDEAELIRFAEKGIALSRIVISTSDKGQLLDPAIDTILRRIFMPPTDKKYPLNDRVELIYGGMFGFQEPTIVWKSDKSQLLVIKYDNVFNGLDVYITAGFTNPTLEHSLIELEEGKISGYGYELMIFAESDDIVFHRELISWAKYIDDTGNHIYQGQYLEYNEGIIQGTNLAGFILLTPIEFPEVIPVSDGFGVLNLLIGVTEKELQVAKKQDIYDVADKLLENGYVNFTPANRESVF</sequence>
<comment type="caution">
    <text evidence="2">The sequence shown here is derived from an EMBL/GenBank/DDBJ whole genome shotgun (WGS) entry which is preliminary data.</text>
</comment>
<dbReference type="EMBL" id="JAEEGC010000140">
    <property type="protein sequence ID" value="MBV7275914.1"/>
    <property type="molecule type" value="Genomic_DNA"/>
</dbReference>
<accession>A0A949X465</accession>